<dbReference type="GO" id="GO:0005543">
    <property type="term" value="F:phospholipid binding"/>
    <property type="evidence" value="ECO:0007669"/>
    <property type="project" value="TreeGrafter"/>
</dbReference>
<dbReference type="InterPro" id="IPR026010">
    <property type="entry name" value="NSP1/NUP62"/>
</dbReference>
<comment type="subcellular location">
    <subcellularLocation>
        <location evidence="1">Nucleus</location>
        <location evidence="1">Nuclear pore complex</location>
    </subcellularLocation>
</comment>
<keyword evidence="4" id="KW-0509">mRNA transport</keyword>
<protein>
    <recommendedName>
        <fullName evidence="9">Nucleoporin NSP1-like C-terminal domain-containing protein</fullName>
    </recommendedName>
</protein>
<evidence type="ECO:0000256" key="8">
    <source>
        <dbReference type="ARBA" id="ARBA00023242"/>
    </source>
</evidence>
<evidence type="ECO:0000313" key="10">
    <source>
        <dbReference type="EMBL" id="CAE0142345.1"/>
    </source>
</evidence>
<name>A0A7S3BT10_9EUKA</name>
<dbReference type="GO" id="GO:0006606">
    <property type="term" value="P:protein import into nucleus"/>
    <property type="evidence" value="ECO:0007669"/>
    <property type="project" value="TreeGrafter"/>
</dbReference>
<dbReference type="GO" id="GO:0006405">
    <property type="term" value="P:RNA export from nucleus"/>
    <property type="evidence" value="ECO:0007669"/>
    <property type="project" value="TreeGrafter"/>
</dbReference>
<evidence type="ECO:0000256" key="3">
    <source>
        <dbReference type="ARBA" id="ARBA00022448"/>
    </source>
</evidence>
<evidence type="ECO:0000256" key="5">
    <source>
        <dbReference type="ARBA" id="ARBA00022927"/>
    </source>
</evidence>
<organism evidence="10">
    <name type="scientific">Haptolina ericina</name>
    <dbReference type="NCBI Taxonomy" id="156174"/>
    <lineage>
        <taxon>Eukaryota</taxon>
        <taxon>Haptista</taxon>
        <taxon>Haptophyta</taxon>
        <taxon>Prymnesiophyceae</taxon>
        <taxon>Prymnesiales</taxon>
        <taxon>Prymnesiaceae</taxon>
        <taxon>Haptolina</taxon>
    </lineage>
</organism>
<dbReference type="GO" id="GO:0051028">
    <property type="term" value="P:mRNA transport"/>
    <property type="evidence" value="ECO:0007669"/>
    <property type="project" value="UniProtKB-KW"/>
</dbReference>
<keyword evidence="8" id="KW-0539">Nucleus</keyword>
<dbReference type="Pfam" id="PF05064">
    <property type="entry name" value="Nsp1_C"/>
    <property type="match status" value="1"/>
</dbReference>
<reference evidence="10" key="1">
    <citation type="submission" date="2021-01" db="EMBL/GenBank/DDBJ databases">
        <authorList>
            <person name="Corre E."/>
            <person name="Pelletier E."/>
            <person name="Niang G."/>
            <person name="Scheremetjew M."/>
            <person name="Finn R."/>
            <person name="Kale V."/>
            <person name="Holt S."/>
            <person name="Cochrane G."/>
            <person name="Meng A."/>
            <person name="Brown T."/>
            <person name="Cohen L."/>
        </authorList>
    </citation>
    <scope>NUCLEOTIDE SEQUENCE</scope>
    <source>
        <strain evidence="10">CCMP281</strain>
    </source>
</reference>
<dbReference type="InterPro" id="IPR007758">
    <property type="entry name" value="Nucleoporin_NSP1_C"/>
</dbReference>
<evidence type="ECO:0000256" key="7">
    <source>
        <dbReference type="ARBA" id="ARBA00023132"/>
    </source>
</evidence>
<sequence length="189" mass="21729">MDHFHTKLGEQVNSFTKQAGEIDKWDRALIQQRDRALQLHDTTTRLQQGATAINTELELILQHQDEMHNALTVLEKKVENEARQFADRPSDRQQAYALVESLDKELSETKDLLSDTVDRLNKQRHTESAKDSEQAALAQMVSVLDVHLNAFLWLEQQSNQLEEALGQVDALATDQQALQRMRPFDDPMR</sequence>
<dbReference type="AlphaFoldDB" id="A0A7S3BT10"/>
<gene>
    <name evidence="10" type="ORF">HERI1096_LOCUS34277</name>
</gene>
<comment type="similarity">
    <text evidence="2">Belongs to the nucleoporin NSP1/NUP62 family.</text>
</comment>
<keyword evidence="3" id="KW-0813">Transport</keyword>
<evidence type="ECO:0000256" key="2">
    <source>
        <dbReference type="ARBA" id="ARBA00005911"/>
    </source>
</evidence>
<dbReference type="PANTHER" id="PTHR12084:SF0">
    <property type="entry name" value="NUCLEAR PORE GLYCOPROTEIN P62"/>
    <property type="match status" value="1"/>
</dbReference>
<evidence type="ECO:0000259" key="9">
    <source>
        <dbReference type="Pfam" id="PF05064"/>
    </source>
</evidence>
<accession>A0A7S3BT10</accession>
<dbReference type="GO" id="GO:0044613">
    <property type="term" value="C:nuclear pore central transport channel"/>
    <property type="evidence" value="ECO:0007669"/>
    <property type="project" value="TreeGrafter"/>
</dbReference>
<evidence type="ECO:0000256" key="4">
    <source>
        <dbReference type="ARBA" id="ARBA00022816"/>
    </source>
</evidence>
<keyword evidence="7" id="KW-0906">Nuclear pore complex</keyword>
<evidence type="ECO:0000256" key="6">
    <source>
        <dbReference type="ARBA" id="ARBA00023010"/>
    </source>
</evidence>
<keyword evidence="5" id="KW-0653">Protein transport</keyword>
<dbReference type="PANTHER" id="PTHR12084">
    <property type="entry name" value="NUCLEAR PORE GLYCOPROTEIN P62-RELATED"/>
    <property type="match status" value="1"/>
</dbReference>
<feature type="domain" description="Nucleoporin NSP1-like C-terminal" evidence="9">
    <location>
        <begin position="3"/>
        <end position="84"/>
    </location>
</feature>
<dbReference type="GO" id="GO:0017056">
    <property type="term" value="F:structural constituent of nuclear pore"/>
    <property type="evidence" value="ECO:0007669"/>
    <property type="project" value="InterPro"/>
</dbReference>
<dbReference type="EMBL" id="HBHX01062021">
    <property type="protein sequence ID" value="CAE0142345.1"/>
    <property type="molecule type" value="Transcribed_RNA"/>
</dbReference>
<proteinExistence type="inferred from homology"/>
<evidence type="ECO:0000256" key="1">
    <source>
        <dbReference type="ARBA" id="ARBA00004567"/>
    </source>
</evidence>
<keyword evidence="6" id="KW-0811">Translocation</keyword>
<dbReference type="Gene3D" id="1.20.5.170">
    <property type="match status" value="1"/>
</dbReference>